<keyword evidence="1" id="KW-0472">Membrane</keyword>
<feature type="transmembrane region" description="Helical" evidence="1">
    <location>
        <begin position="251"/>
        <end position="278"/>
    </location>
</feature>
<proteinExistence type="predicted"/>
<evidence type="ECO:0000313" key="3">
    <source>
        <dbReference type="Proteomes" id="UP000661607"/>
    </source>
</evidence>
<dbReference type="NCBIfam" id="NF038403">
    <property type="entry name" value="perm_prefix_1"/>
    <property type="match status" value="1"/>
</dbReference>
<feature type="transmembrane region" description="Helical" evidence="1">
    <location>
        <begin position="218"/>
        <end position="239"/>
    </location>
</feature>
<feature type="transmembrane region" description="Helical" evidence="1">
    <location>
        <begin position="90"/>
        <end position="109"/>
    </location>
</feature>
<dbReference type="InterPro" id="IPR047928">
    <property type="entry name" value="Perm_prefix_1"/>
</dbReference>
<organism evidence="2 3">
    <name type="scientific">Nonomuraea africana</name>
    <dbReference type="NCBI Taxonomy" id="46171"/>
    <lineage>
        <taxon>Bacteria</taxon>
        <taxon>Bacillati</taxon>
        <taxon>Actinomycetota</taxon>
        <taxon>Actinomycetes</taxon>
        <taxon>Streptosporangiales</taxon>
        <taxon>Streptosporangiaceae</taxon>
        <taxon>Nonomuraea</taxon>
    </lineage>
</organism>
<accession>A0ABR9KRK9</accession>
<feature type="transmembrane region" description="Helical" evidence="1">
    <location>
        <begin position="284"/>
        <end position="303"/>
    </location>
</feature>
<dbReference type="RefSeq" id="WP_192778997.1">
    <property type="nucleotide sequence ID" value="NZ_BAAASY010000009.1"/>
</dbReference>
<sequence length="327" mass="34732">MTGTLTDRYVAAALRGISREQRPDIERELRASIADAIDDRRQAGADAGIAEMQVLTELGDPVRLAAGYTDRPLHLIGPALFLDYVRLLKVLLSTVVPVLFVAVGLVRFLGGGTAFEALRDAMVTVPTAVLHIVFWVTLVFAVIQRSPSLREKPFGKWDPAALPDLPGRRVDFAELIGGVVAVTLGACLLLLSQTLSPVTDAEGEPIGVIAPALWESGALYLAVLFAVARIGFDLVGYYVGWGVPQAVANAVLSLLFMVPAVWVTAAGLLLNDAFFAAVGWPEGAAAPGVITTIVVIGVILIGLQDAGKGFVRALRHRPRPTTNKGTR</sequence>
<feature type="transmembrane region" description="Helical" evidence="1">
    <location>
        <begin position="121"/>
        <end position="143"/>
    </location>
</feature>
<protein>
    <submittedName>
        <fullName evidence="2">Uncharacterized protein</fullName>
    </submittedName>
</protein>
<dbReference type="EMBL" id="JADBEF010000001">
    <property type="protein sequence ID" value="MBE1564665.1"/>
    <property type="molecule type" value="Genomic_DNA"/>
</dbReference>
<evidence type="ECO:0000256" key="1">
    <source>
        <dbReference type="SAM" id="Phobius"/>
    </source>
</evidence>
<gene>
    <name evidence="2" type="ORF">H4W81_007444</name>
</gene>
<keyword evidence="3" id="KW-1185">Reference proteome</keyword>
<dbReference type="Pfam" id="PF22564">
    <property type="entry name" value="HAAS"/>
    <property type="match status" value="1"/>
</dbReference>
<dbReference type="Proteomes" id="UP000661607">
    <property type="component" value="Unassembled WGS sequence"/>
</dbReference>
<keyword evidence="1" id="KW-0812">Transmembrane</keyword>
<feature type="transmembrane region" description="Helical" evidence="1">
    <location>
        <begin position="172"/>
        <end position="191"/>
    </location>
</feature>
<name>A0ABR9KRK9_9ACTN</name>
<comment type="caution">
    <text evidence="2">The sequence shown here is derived from an EMBL/GenBank/DDBJ whole genome shotgun (WGS) entry which is preliminary data.</text>
</comment>
<evidence type="ECO:0000313" key="2">
    <source>
        <dbReference type="EMBL" id="MBE1564665.1"/>
    </source>
</evidence>
<keyword evidence="1" id="KW-1133">Transmembrane helix</keyword>
<reference evidence="2 3" key="1">
    <citation type="submission" date="2020-10" db="EMBL/GenBank/DDBJ databases">
        <title>Sequencing the genomes of 1000 actinobacteria strains.</title>
        <authorList>
            <person name="Klenk H.-P."/>
        </authorList>
    </citation>
    <scope>NUCLEOTIDE SEQUENCE [LARGE SCALE GENOMIC DNA]</scope>
    <source>
        <strain evidence="2 3">DSM 43748</strain>
    </source>
</reference>